<reference evidence="11 12" key="1">
    <citation type="submission" date="2019-08" db="EMBL/GenBank/DDBJ databases">
        <title>A chromosome-level genome assembly, high-density linkage maps, and genome scans reveal the genomic architecture of hybrid incompatibilities underlying speciation via character displacement in darters (Percidae: Etheostominae).</title>
        <authorList>
            <person name="Moran R.L."/>
            <person name="Catchen J.M."/>
            <person name="Fuller R.C."/>
        </authorList>
    </citation>
    <scope>NUCLEOTIDE SEQUENCE [LARGE SCALE GENOMIC DNA]</scope>
    <source>
        <strain evidence="11">EspeVRDwgs_2016</strain>
        <tissue evidence="11">Muscle</tissue>
    </source>
</reference>
<keyword evidence="12" id="KW-1185">Reference proteome</keyword>
<dbReference type="InterPro" id="IPR009423">
    <property type="entry name" value="NDUC2"/>
</dbReference>
<evidence type="ECO:0000313" key="12">
    <source>
        <dbReference type="Proteomes" id="UP000327493"/>
    </source>
</evidence>
<keyword evidence="10" id="KW-0472">Membrane</keyword>
<keyword evidence="3" id="KW-0813">Transport</keyword>
<evidence type="ECO:0000256" key="9">
    <source>
        <dbReference type="ARBA" id="ARBA00023128"/>
    </source>
</evidence>
<evidence type="ECO:0000256" key="3">
    <source>
        <dbReference type="ARBA" id="ARBA00022448"/>
    </source>
</evidence>
<evidence type="ECO:0000256" key="5">
    <source>
        <dbReference type="ARBA" id="ARBA00022692"/>
    </source>
</evidence>
<name>A0A5J5DLD9_9PERO</name>
<dbReference type="GO" id="GO:0006120">
    <property type="term" value="P:mitochondrial electron transport, NADH to ubiquinone"/>
    <property type="evidence" value="ECO:0007669"/>
    <property type="project" value="InterPro"/>
</dbReference>
<evidence type="ECO:0000256" key="4">
    <source>
        <dbReference type="ARBA" id="ARBA00022660"/>
    </source>
</evidence>
<dbReference type="Pfam" id="PF06374">
    <property type="entry name" value="NDUF_C2"/>
    <property type="match status" value="1"/>
</dbReference>
<evidence type="ECO:0000256" key="6">
    <source>
        <dbReference type="ARBA" id="ARBA00022792"/>
    </source>
</evidence>
<proteinExistence type="inferred from homology"/>
<keyword evidence="6" id="KW-0999">Mitochondrion inner membrane</keyword>
<evidence type="ECO:0000256" key="7">
    <source>
        <dbReference type="ARBA" id="ARBA00022982"/>
    </source>
</evidence>
<keyword evidence="9" id="KW-0496">Mitochondrion</keyword>
<sequence length="307" mass="34179">MLRPVYKGKLLVMGFIPDQGKALPPPAVANRNSVWLAGVGWCSAMLHNAINHRPPLKSGVHRQFLLATIGWFIGYHLTKYENYTYARLDRDMNEYVRLHPEEFAAKERLQGLVKHRVLGLVVILENQAALHCVSYGLEHQVVAIQVTAGLLCFAVPHLIRGNVTQQARQENGLLHVTDSGVVSSQSQEQAVLDEFGFGRLHGSVFTFPLGKGYVPQLILLLFRHDERQLVVSDDRTLPVVTVSSECLAFFGGPGGQLLCEDQVGQSEAPVERLRNFKQGTVKVVILVLTSSFSSRFILAPRLFYKAK</sequence>
<keyword evidence="5" id="KW-0812">Transmembrane</keyword>
<evidence type="ECO:0000256" key="8">
    <source>
        <dbReference type="ARBA" id="ARBA00022989"/>
    </source>
</evidence>
<dbReference type="PANTHER" id="PTHR13099">
    <property type="entry name" value="NADH-UBIQUINONE OXIDOREDUCTASE SUBUNIT B14.5B"/>
    <property type="match status" value="1"/>
</dbReference>
<evidence type="ECO:0000256" key="1">
    <source>
        <dbReference type="ARBA" id="ARBA00004298"/>
    </source>
</evidence>
<protein>
    <recommendedName>
        <fullName evidence="13">NADH dehydrogenase [ubiquinone] 1 subunit C2</fullName>
    </recommendedName>
</protein>
<evidence type="ECO:0000313" key="11">
    <source>
        <dbReference type="EMBL" id="KAA8594028.1"/>
    </source>
</evidence>
<comment type="caution">
    <text evidence="11">The sequence shown here is derived from an EMBL/GenBank/DDBJ whole genome shotgun (WGS) entry which is preliminary data.</text>
</comment>
<organism evidence="11 12">
    <name type="scientific">Etheostoma spectabile</name>
    <name type="common">orangethroat darter</name>
    <dbReference type="NCBI Taxonomy" id="54343"/>
    <lineage>
        <taxon>Eukaryota</taxon>
        <taxon>Metazoa</taxon>
        <taxon>Chordata</taxon>
        <taxon>Craniata</taxon>
        <taxon>Vertebrata</taxon>
        <taxon>Euteleostomi</taxon>
        <taxon>Actinopterygii</taxon>
        <taxon>Neopterygii</taxon>
        <taxon>Teleostei</taxon>
        <taxon>Neoteleostei</taxon>
        <taxon>Acanthomorphata</taxon>
        <taxon>Eupercaria</taxon>
        <taxon>Perciformes</taxon>
        <taxon>Percoidei</taxon>
        <taxon>Percidae</taxon>
        <taxon>Etheostomatinae</taxon>
        <taxon>Etheostoma</taxon>
    </lineage>
</organism>
<comment type="subcellular location">
    <subcellularLocation>
        <location evidence="1">Mitochondrion inner membrane</location>
        <topology evidence="1">Single-pass membrane protein</topology>
        <orientation evidence="1">Matrix side</orientation>
    </subcellularLocation>
</comment>
<evidence type="ECO:0000256" key="2">
    <source>
        <dbReference type="ARBA" id="ARBA00008674"/>
    </source>
</evidence>
<keyword evidence="4" id="KW-0679">Respiratory chain</keyword>
<evidence type="ECO:0008006" key="13">
    <source>
        <dbReference type="Google" id="ProtNLM"/>
    </source>
</evidence>
<keyword evidence="7" id="KW-0249">Electron transport</keyword>
<dbReference type="PANTHER" id="PTHR13099:SF0">
    <property type="entry name" value="NADH DEHYDROGENASE [UBIQUINONE] 1 SUBUNIT C2-RELATED"/>
    <property type="match status" value="1"/>
</dbReference>
<accession>A0A5J5DLD9</accession>
<gene>
    <name evidence="11" type="ORF">FQN60_004862</name>
</gene>
<dbReference type="EMBL" id="VOFY01000003">
    <property type="protein sequence ID" value="KAA8594028.1"/>
    <property type="molecule type" value="Genomic_DNA"/>
</dbReference>
<keyword evidence="8" id="KW-1133">Transmembrane helix</keyword>
<comment type="similarity">
    <text evidence="2">Belongs to the complex I NDUFC2 subunit family.</text>
</comment>
<dbReference type="AlphaFoldDB" id="A0A5J5DLD9"/>
<dbReference type="GO" id="GO:0005743">
    <property type="term" value="C:mitochondrial inner membrane"/>
    <property type="evidence" value="ECO:0007669"/>
    <property type="project" value="UniProtKB-SubCell"/>
</dbReference>
<dbReference type="Proteomes" id="UP000327493">
    <property type="component" value="Chromosome 3"/>
</dbReference>
<evidence type="ECO:0000256" key="10">
    <source>
        <dbReference type="ARBA" id="ARBA00023136"/>
    </source>
</evidence>